<dbReference type="Pfam" id="PF00392">
    <property type="entry name" value="GntR"/>
    <property type="match status" value="1"/>
</dbReference>
<keyword evidence="7" id="KW-1185">Reference proteome</keyword>
<proteinExistence type="predicted"/>
<comment type="caution">
    <text evidence="6">The sequence shown here is derived from an EMBL/GenBank/DDBJ whole genome shotgun (WGS) entry which is preliminary data.</text>
</comment>
<dbReference type="SUPFAM" id="SSF46785">
    <property type="entry name" value="Winged helix' DNA-binding domain"/>
    <property type="match status" value="1"/>
</dbReference>
<protein>
    <submittedName>
        <fullName evidence="6">GntR family transcriptional regulator</fullName>
    </submittedName>
</protein>
<dbReference type="PANTHER" id="PTHR38445">
    <property type="entry name" value="HTH-TYPE TRANSCRIPTIONAL REPRESSOR YTRA"/>
    <property type="match status" value="1"/>
</dbReference>
<dbReference type="InterPro" id="IPR001845">
    <property type="entry name" value="HTH_ArsR_DNA-bd_dom"/>
</dbReference>
<dbReference type="InterPro" id="IPR036390">
    <property type="entry name" value="WH_DNA-bd_sf"/>
</dbReference>
<gene>
    <name evidence="6" type="ORF">ACFQQL_08715</name>
</gene>
<dbReference type="PROSITE" id="PS50949">
    <property type="entry name" value="HTH_GNTR"/>
    <property type="match status" value="1"/>
</dbReference>
<keyword evidence="1" id="KW-0805">Transcription regulation</keyword>
<reference evidence="7" key="1">
    <citation type="journal article" date="2019" name="Int. J. Syst. Evol. Microbiol.">
        <title>The Global Catalogue of Microorganisms (GCM) 10K type strain sequencing project: providing services to taxonomists for standard genome sequencing and annotation.</title>
        <authorList>
            <consortium name="The Broad Institute Genomics Platform"/>
            <consortium name="The Broad Institute Genome Sequencing Center for Infectious Disease"/>
            <person name="Wu L."/>
            <person name="Ma J."/>
        </authorList>
    </citation>
    <scope>NUCLEOTIDE SEQUENCE [LARGE SCALE GENOMIC DNA]</scope>
    <source>
        <strain evidence="7">JCM 1490</strain>
    </source>
</reference>
<dbReference type="CDD" id="cd07377">
    <property type="entry name" value="WHTH_GntR"/>
    <property type="match status" value="1"/>
</dbReference>
<keyword evidence="3" id="KW-0804">Transcription</keyword>
<feature type="domain" description="HTH gntR-type" evidence="4">
    <location>
        <begin position="11"/>
        <end position="79"/>
    </location>
</feature>
<dbReference type="RefSeq" id="WP_382393293.1">
    <property type="nucleotide sequence ID" value="NZ_JBHTCQ010000001.1"/>
</dbReference>
<dbReference type="Proteomes" id="UP001596455">
    <property type="component" value="Unassembled WGS sequence"/>
</dbReference>
<sequence>MLLRIDASSARPLFEQLAAQVRLAVVSGELRRGERLPSARDLARSLDINQHTVLHAYQLLRDEGLVELRRGRGAVVTAHAAERYEPLGRAVEQVRREARRLGLPLSAVATMIDRPEKDGPR</sequence>
<dbReference type="PROSITE" id="PS50987">
    <property type="entry name" value="HTH_ARSR_2"/>
    <property type="match status" value="1"/>
</dbReference>
<accession>A0ABW2QCP9</accession>
<evidence type="ECO:0000259" key="5">
    <source>
        <dbReference type="PROSITE" id="PS50987"/>
    </source>
</evidence>
<evidence type="ECO:0000259" key="4">
    <source>
        <dbReference type="PROSITE" id="PS50949"/>
    </source>
</evidence>
<keyword evidence="2" id="KW-0238">DNA-binding</keyword>
<evidence type="ECO:0000256" key="2">
    <source>
        <dbReference type="ARBA" id="ARBA00023125"/>
    </source>
</evidence>
<dbReference type="SMART" id="SM00345">
    <property type="entry name" value="HTH_GNTR"/>
    <property type="match status" value="1"/>
</dbReference>
<dbReference type="Gene3D" id="1.10.10.10">
    <property type="entry name" value="Winged helix-like DNA-binding domain superfamily/Winged helix DNA-binding domain"/>
    <property type="match status" value="1"/>
</dbReference>
<organism evidence="6 7">
    <name type="scientific">Georgenia alba</name>
    <dbReference type="NCBI Taxonomy" id="2233858"/>
    <lineage>
        <taxon>Bacteria</taxon>
        <taxon>Bacillati</taxon>
        <taxon>Actinomycetota</taxon>
        <taxon>Actinomycetes</taxon>
        <taxon>Micrococcales</taxon>
        <taxon>Bogoriellaceae</taxon>
        <taxon>Georgenia</taxon>
    </lineage>
</organism>
<evidence type="ECO:0000313" key="6">
    <source>
        <dbReference type="EMBL" id="MFC7405188.1"/>
    </source>
</evidence>
<evidence type="ECO:0000256" key="1">
    <source>
        <dbReference type="ARBA" id="ARBA00023015"/>
    </source>
</evidence>
<feature type="domain" description="HTH arsR-type" evidence="5">
    <location>
        <begin position="2"/>
        <end position="99"/>
    </location>
</feature>
<dbReference type="InterPro" id="IPR036388">
    <property type="entry name" value="WH-like_DNA-bd_sf"/>
</dbReference>
<dbReference type="PANTHER" id="PTHR38445:SF7">
    <property type="entry name" value="GNTR-FAMILY TRANSCRIPTIONAL REGULATOR"/>
    <property type="match status" value="1"/>
</dbReference>
<dbReference type="EMBL" id="JBHTCQ010000001">
    <property type="protein sequence ID" value="MFC7405188.1"/>
    <property type="molecule type" value="Genomic_DNA"/>
</dbReference>
<name>A0ABW2QCP9_9MICO</name>
<evidence type="ECO:0000256" key="3">
    <source>
        <dbReference type="ARBA" id="ARBA00023163"/>
    </source>
</evidence>
<evidence type="ECO:0000313" key="7">
    <source>
        <dbReference type="Proteomes" id="UP001596455"/>
    </source>
</evidence>
<dbReference type="InterPro" id="IPR000524">
    <property type="entry name" value="Tscrpt_reg_HTH_GntR"/>
</dbReference>